<reference evidence="2" key="2">
    <citation type="submission" date="2023-05" db="EMBL/GenBank/DDBJ databases">
        <authorList>
            <consortium name="Lawrence Berkeley National Laboratory"/>
            <person name="Steindorff A."/>
            <person name="Hensen N."/>
            <person name="Bonometti L."/>
            <person name="Westerberg I."/>
            <person name="Brannstrom I.O."/>
            <person name="Guillou S."/>
            <person name="Cros-Aarteil S."/>
            <person name="Calhoun S."/>
            <person name="Haridas S."/>
            <person name="Kuo A."/>
            <person name="Mondo S."/>
            <person name="Pangilinan J."/>
            <person name="Riley R."/>
            <person name="Labutti K."/>
            <person name="Andreopoulos B."/>
            <person name="Lipzen A."/>
            <person name="Chen C."/>
            <person name="Yanf M."/>
            <person name="Daum C."/>
            <person name="Ng V."/>
            <person name="Clum A."/>
            <person name="Ohm R."/>
            <person name="Martin F."/>
            <person name="Silar P."/>
            <person name="Natvig D."/>
            <person name="Lalanne C."/>
            <person name="Gautier V."/>
            <person name="Ament-Velasquez S.L."/>
            <person name="Kruys A."/>
            <person name="Hutchinson M.I."/>
            <person name="Powell A.J."/>
            <person name="Barry K."/>
            <person name="Miller A.N."/>
            <person name="Grigoriev I.V."/>
            <person name="Debuchy R."/>
            <person name="Gladieux P."/>
            <person name="Thoren M.H."/>
            <person name="Johannesson H."/>
        </authorList>
    </citation>
    <scope>NUCLEOTIDE SEQUENCE</scope>
    <source>
        <strain evidence="2">CBS 103.79</strain>
    </source>
</reference>
<evidence type="ECO:0000313" key="3">
    <source>
        <dbReference type="Proteomes" id="UP001303889"/>
    </source>
</evidence>
<evidence type="ECO:0000313" key="2">
    <source>
        <dbReference type="EMBL" id="KAK3903585.1"/>
    </source>
</evidence>
<dbReference type="AlphaFoldDB" id="A0AAN6MNE8"/>
<dbReference type="GO" id="GO:0016787">
    <property type="term" value="F:hydrolase activity"/>
    <property type="evidence" value="ECO:0007669"/>
    <property type="project" value="UniProtKB-KW"/>
</dbReference>
<dbReference type="PANTHER" id="PTHR17630:SF44">
    <property type="entry name" value="PROTEIN AIM2"/>
    <property type="match status" value="1"/>
</dbReference>
<dbReference type="InterPro" id="IPR002925">
    <property type="entry name" value="Dienelactn_hydro"/>
</dbReference>
<dbReference type="SUPFAM" id="SSF53474">
    <property type="entry name" value="alpha/beta-Hydrolases"/>
    <property type="match status" value="1"/>
</dbReference>
<name>A0AAN6MNE8_9PEZI</name>
<dbReference type="Proteomes" id="UP001303889">
    <property type="component" value="Unassembled WGS sequence"/>
</dbReference>
<keyword evidence="2" id="KW-0378">Hydrolase</keyword>
<organism evidence="2 3">
    <name type="scientific">Staphylotrichum tortipilum</name>
    <dbReference type="NCBI Taxonomy" id="2831512"/>
    <lineage>
        <taxon>Eukaryota</taxon>
        <taxon>Fungi</taxon>
        <taxon>Dikarya</taxon>
        <taxon>Ascomycota</taxon>
        <taxon>Pezizomycotina</taxon>
        <taxon>Sordariomycetes</taxon>
        <taxon>Sordariomycetidae</taxon>
        <taxon>Sordariales</taxon>
        <taxon>Chaetomiaceae</taxon>
        <taxon>Staphylotrichum</taxon>
    </lineage>
</organism>
<protein>
    <submittedName>
        <fullName evidence="2">Alpha/Beta hydrolase protein</fullName>
    </submittedName>
</protein>
<feature type="domain" description="Dienelactone hydrolase" evidence="1">
    <location>
        <begin position="32"/>
        <end position="251"/>
    </location>
</feature>
<gene>
    <name evidence="2" type="ORF">C8A05DRAFT_32689</name>
</gene>
<reference evidence="2" key="1">
    <citation type="journal article" date="2023" name="Mol. Phylogenet. Evol.">
        <title>Genome-scale phylogeny and comparative genomics of the fungal order Sordariales.</title>
        <authorList>
            <person name="Hensen N."/>
            <person name="Bonometti L."/>
            <person name="Westerberg I."/>
            <person name="Brannstrom I.O."/>
            <person name="Guillou S."/>
            <person name="Cros-Aarteil S."/>
            <person name="Calhoun S."/>
            <person name="Haridas S."/>
            <person name="Kuo A."/>
            <person name="Mondo S."/>
            <person name="Pangilinan J."/>
            <person name="Riley R."/>
            <person name="LaButti K."/>
            <person name="Andreopoulos B."/>
            <person name="Lipzen A."/>
            <person name="Chen C."/>
            <person name="Yan M."/>
            <person name="Daum C."/>
            <person name="Ng V."/>
            <person name="Clum A."/>
            <person name="Steindorff A."/>
            <person name="Ohm R.A."/>
            <person name="Martin F."/>
            <person name="Silar P."/>
            <person name="Natvig D.O."/>
            <person name="Lalanne C."/>
            <person name="Gautier V."/>
            <person name="Ament-Velasquez S.L."/>
            <person name="Kruys A."/>
            <person name="Hutchinson M.I."/>
            <person name="Powell A.J."/>
            <person name="Barry K."/>
            <person name="Miller A.N."/>
            <person name="Grigoriev I.V."/>
            <person name="Debuchy R."/>
            <person name="Gladieux P."/>
            <person name="Hiltunen Thoren M."/>
            <person name="Johannesson H."/>
        </authorList>
    </citation>
    <scope>NUCLEOTIDE SEQUENCE</scope>
    <source>
        <strain evidence="2">CBS 103.79</strain>
    </source>
</reference>
<proteinExistence type="predicted"/>
<evidence type="ECO:0000259" key="1">
    <source>
        <dbReference type="Pfam" id="PF01738"/>
    </source>
</evidence>
<sequence>MASNPPARCCTLGVKHDGTPTGTAVKVAGKHDAYLAKPPADKEHKGAGILFIPDVIGIWQNSKLLADQFAANGYLTLLLDVFNGDPIPLNRPPGFDFMAWLAKGSDGKNPHTKEAVDPIILDGIKALQEEYGITKIGAVGYCFGAKYVVRHYKDGIKVGYVAHPSFVDEDELKAIGGPLAISAAETDSIFPAEKRYRSEEILKEVGQPYQINLFSQVEHGFAVRCDPSVKVQRFAKEQAFLQAVTWFDEYLL</sequence>
<keyword evidence="3" id="KW-1185">Reference proteome</keyword>
<dbReference type="Gene3D" id="3.40.50.1820">
    <property type="entry name" value="alpha/beta hydrolase"/>
    <property type="match status" value="1"/>
</dbReference>
<dbReference type="InterPro" id="IPR029058">
    <property type="entry name" value="AB_hydrolase_fold"/>
</dbReference>
<dbReference type="Pfam" id="PF01738">
    <property type="entry name" value="DLH"/>
    <property type="match status" value="1"/>
</dbReference>
<dbReference type="PANTHER" id="PTHR17630">
    <property type="entry name" value="DIENELACTONE HYDROLASE"/>
    <property type="match status" value="1"/>
</dbReference>
<accession>A0AAN6MNE8</accession>
<comment type="caution">
    <text evidence="2">The sequence shown here is derived from an EMBL/GenBank/DDBJ whole genome shotgun (WGS) entry which is preliminary data.</text>
</comment>
<dbReference type="EMBL" id="MU855440">
    <property type="protein sequence ID" value="KAK3903585.1"/>
    <property type="molecule type" value="Genomic_DNA"/>
</dbReference>